<evidence type="ECO:0000259" key="2">
    <source>
        <dbReference type="Pfam" id="PF00534"/>
    </source>
</evidence>
<gene>
    <name evidence="3" type="ORF">CO007_03225</name>
</gene>
<reference evidence="4" key="1">
    <citation type="submission" date="2017-09" db="EMBL/GenBank/DDBJ databases">
        <title>Depth-based differentiation of microbial function through sediment-hosted aquifers and enrichment of novel symbionts in the deep terrestrial subsurface.</title>
        <authorList>
            <person name="Probst A.J."/>
            <person name="Ladd B."/>
            <person name="Jarett J.K."/>
            <person name="Geller-Mcgrath D.E."/>
            <person name="Sieber C.M.K."/>
            <person name="Emerson J.B."/>
            <person name="Anantharaman K."/>
            <person name="Thomas B.C."/>
            <person name="Malmstrom R."/>
            <person name="Stieglmeier M."/>
            <person name="Klingl A."/>
            <person name="Woyke T."/>
            <person name="Ryan C.M."/>
            <person name="Banfield J.F."/>
        </authorList>
    </citation>
    <scope>NUCLEOTIDE SEQUENCE [LARGE SCALE GENOMIC DNA]</scope>
</reference>
<organism evidence="3 4">
    <name type="scientific">Candidatus Roizmanbacteria bacterium CG_4_8_14_3_um_filter_36_10</name>
    <dbReference type="NCBI Taxonomy" id="1974834"/>
    <lineage>
        <taxon>Bacteria</taxon>
        <taxon>Candidatus Roizmaniibacteriota</taxon>
    </lineage>
</organism>
<protein>
    <recommendedName>
        <fullName evidence="2">Glycosyl transferase family 1 domain-containing protein</fullName>
    </recommendedName>
</protein>
<dbReference type="AlphaFoldDB" id="A0A2M8GM82"/>
<evidence type="ECO:0000313" key="3">
    <source>
        <dbReference type="EMBL" id="PJC81673.1"/>
    </source>
</evidence>
<dbReference type="SUPFAM" id="SSF53756">
    <property type="entry name" value="UDP-Glycosyltransferase/glycogen phosphorylase"/>
    <property type="match status" value="1"/>
</dbReference>
<evidence type="ECO:0000313" key="4">
    <source>
        <dbReference type="Proteomes" id="UP000229370"/>
    </source>
</evidence>
<keyword evidence="1" id="KW-0808">Transferase</keyword>
<proteinExistence type="predicted"/>
<dbReference type="PANTHER" id="PTHR46401:SF2">
    <property type="entry name" value="GLYCOSYLTRANSFERASE WBBK-RELATED"/>
    <property type="match status" value="1"/>
</dbReference>
<dbReference type="EMBL" id="PFQK01000055">
    <property type="protein sequence ID" value="PJC81673.1"/>
    <property type="molecule type" value="Genomic_DNA"/>
</dbReference>
<dbReference type="Proteomes" id="UP000229370">
    <property type="component" value="Unassembled WGS sequence"/>
</dbReference>
<dbReference type="InterPro" id="IPR001296">
    <property type="entry name" value="Glyco_trans_1"/>
</dbReference>
<accession>A0A2M8GM82</accession>
<dbReference type="GO" id="GO:0016757">
    <property type="term" value="F:glycosyltransferase activity"/>
    <property type="evidence" value="ECO:0007669"/>
    <property type="project" value="InterPro"/>
</dbReference>
<sequence>MNSAKGTAIVYDWIDKWGGVERVLLALSEIFPEADFFTSYYDKEGAAWAKNLKIKTSFVDKLPRFIKKGRITSFPFYSYVFESFDFSAYDLVVSVTSSFAKSVITKPGTQHLCYLLTPTRYLWIQPENYFQNNFIFSLIKPYINCIKNWDLVVAQRPDKIISISQTVADRCQRYYKRKSKVVYPPFDVEYWKQVQSAKFPSARAQGEGKVQSYSSKFKVVENKRYFLVVSRLEPYKKIDLVINVFNQLALQSKNRSHQDCTSLIIVGGGSQEKKLKKIAGGNIYFYNKLTDEELGCLYSRAQALIMPQEEDFGYVSLEAQFFGCPVIAYKKGGATETVIAGKTGLFFDSQTKESLIKALERFEAKSYNIRTNTKKFGPENVERFDKRIFNKKFNETISNITTQNSNPKTQN</sequence>
<name>A0A2M8GM82_9BACT</name>
<dbReference type="Pfam" id="PF00534">
    <property type="entry name" value="Glycos_transf_1"/>
    <property type="match status" value="1"/>
</dbReference>
<dbReference type="Gene3D" id="3.40.50.2000">
    <property type="entry name" value="Glycogen Phosphorylase B"/>
    <property type="match status" value="2"/>
</dbReference>
<dbReference type="GO" id="GO:0009103">
    <property type="term" value="P:lipopolysaccharide biosynthetic process"/>
    <property type="evidence" value="ECO:0007669"/>
    <property type="project" value="TreeGrafter"/>
</dbReference>
<evidence type="ECO:0000256" key="1">
    <source>
        <dbReference type="ARBA" id="ARBA00022679"/>
    </source>
</evidence>
<dbReference type="PANTHER" id="PTHR46401">
    <property type="entry name" value="GLYCOSYLTRANSFERASE WBBK-RELATED"/>
    <property type="match status" value="1"/>
</dbReference>
<comment type="caution">
    <text evidence="3">The sequence shown here is derived from an EMBL/GenBank/DDBJ whole genome shotgun (WGS) entry which is preliminary data.</text>
</comment>
<feature type="domain" description="Glycosyl transferase family 1" evidence="2">
    <location>
        <begin position="215"/>
        <end position="375"/>
    </location>
</feature>